<accession>A0ABD1NIR0</accession>
<feature type="compositionally biased region" description="Basic residues" evidence="1">
    <location>
        <begin position="24"/>
        <end position="50"/>
    </location>
</feature>
<sequence length="534" mass="59199">MSESEHSTIPDELDESKDISEKHGSHHIKKKGQSPKQKSHSSKRGVKRNFKVPSSMAKRDSYYLNLGASIFGSACEGNNFFVLYGLKHDIKDVTKLMDVPSLDELLRGTFDCPSLSKDKRKKTSNISRSFLNSVGKACSLLQLPKSAQSQNSTEIDGSFYKKISTSQMSSVCAVESISSGDKEQSFTSDMSACHKGLYTENECLSSPLDFPLYQPKDVLERITLPPSLNLESLLLDVSKLAVPTKNSSNLRSGKKVSRQPSLPSFPWSHVFGTHSRINSDTVKLSTNRSTCQGKWARIGVISSFTDIDRGCFTNLESFSYDQSLVPSTASSNNQVCPSLFANLPFCQWNSSSPVTHSKDSEATTDAHCSRLLEAAQTLSEIASYSPRRNPYGIIRLQKKISHKTMKGKSFKSTVKLEEMPSPTSVVGSNPVAKSVDRIIPSKKPRVSVVENKDDVRSKNAKKGPCTRPSSKSSTPLPSKSVRDLVREKKYSTASILKEFTKMHPADRIFNKNKAYVGQFIPKLELKDWKRGKDK</sequence>
<evidence type="ECO:0000313" key="3">
    <source>
        <dbReference type="Proteomes" id="UP001603857"/>
    </source>
</evidence>
<evidence type="ECO:0000256" key="1">
    <source>
        <dbReference type="SAM" id="MobiDB-lite"/>
    </source>
</evidence>
<proteinExistence type="predicted"/>
<dbReference type="EMBL" id="JBGMDY010000001">
    <property type="protein sequence ID" value="KAL2348009.1"/>
    <property type="molecule type" value="Genomic_DNA"/>
</dbReference>
<keyword evidence="3" id="KW-1185">Reference proteome</keyword>
<dbReference type="Proteomes" id="UP001603857">
    <property type="component" value="Unassembled WGS sequence"/>
</dbReference>
<organism evidence="2 3">
    <name type="scientific">Flemingia macrophylla</name>
    <dbReference type="NCBI Taxonomy" id="520843"/>
    <lineage>
        <taxon>Eukaryota</taxon>
        <taxon>Viridiplantae</taxon>
        <taxon>Streptophyta</taxon>
        <taxon>Embryophyta</taxon>
        <taxon>Tracheophyta</taxon>
        <taxon>Spermatophyta</taxon>
        <taxon>Magnoliopsida</taxon>
        <taxon>eudicotyledons</taxon>
        <taxon>Gunneridae</taxon>
        <taxon>Pentapetalae</taxon>
        <taxon>rosids</taxon>
        <taxon>fabids</taxon>
        <taxon>Fabales</taxon>
        <taxon>Fabaceae</taxon>
        <taxon>Papilionoideae</taxon>
        <taxon>50 kb inversion clade</taxon>
        <taxon>NPAAA clade</taxon>
        <taxon>indigoferoid/millettioid clade</taxon>
        <taxon>Phaseoleae</taxon>
        <taxon>Flemingia</taxon>
    </lineage>
</organism>
<reference evidence="2 3" key="1">
    <citation type="submission" date="2024-08" db="EMBL/GenBank/DDBJ databases">
        <title>Insights into the chromosomal genome structure of Flemingia macrophylla.</title>
        <authorList>
            <person name="Ding Y."/>
            <person name="Zhao Y."/>
            <person name="Bi W."/>
            <person name="Wu M."/>
            <person name="Zhao G."/>
            <person name="Gong Y."/>
            <person name="Li W."/>
            <person name="Zhang P."/>
        </authorList>
    </citation>
    <scope>NUCLEOTIDE SEQUENCE [LARGE SCALE GENOMIC DNA]</scope>
    <source>
        <strain evidence="2">DYQJB</strain>
        <tissue evidence="2">Leaf</tissue>
    </source>
</reference>
<comment type="caution">
    <text evidence="2">The sequence shown here is derived from an EMBL/GenBank/DDBJ whole genome shotgun (WGS) entry which is preliminary data.</text>
</comment>
<dbReference type="PANTHER" id="PTHR36723">
    <property type="entry name" value="F22C12.19"/>
    <property type="match status" value="1"/>
</dbReference>
<name>A0ABD1NIR0_9FABA</name>
<feature type="region of interest" description="Disordered" evidence="1">
    <location>
        <begin position="1"/>
        <end position="51"/>
    </location>
</feature>
<dbReference type="AlphaFoldDB" id="A0ABD1NIR0"/>
<feature type="region of interest" description="Disordered" evidence="1">
    <location>
        <begin position="446"/>
        <end position="482"/>
    </location>
</feature>
<evidence type="ECO:0000313" key="2">
    <source>
        <dbReference type="EMBL" id="KAL2348009.1"/>
    </source>
</evidence>
<dbReference type="PANTHER" id="PTHR36723:SF1">
    <property type="entry name" value="F22C12.19"/>
    <property type="match status" value="1"/>
</dbReference>
<gene>
    <name evidence="2" type="ORF">Fmac_002009</name>
</gene>
<feature type="compositionally biased region" description="Low complexity" evidence="1">
    <location>
        <begin position="468"/>
        <end position="479"/>
    </location>
</feature>
<protein>
    <submittedName>
        <fullName evidence="2">Uncharacterized protein</fullName>
    </submittedName>
</protein>